<gene>
    <name evidence="2" type="ORF">PGQ11_012531</name>
</gene>
<sequence length="687" mass="77838">MTPILLIPDLWTALDASFLLEEQYDAATNTTLTTHSTSSRINYEEVKAMEAITRSAKAPTSPYTNLKGDEFRLLLLKPGSKNEPLECLLVVCNHRNFVAYEALSYAWGNLANTVELTCNNVPVSVTVNLENALRHLRSPGNIRVLWVDALCIDQSDSAERGVQIRLMKSIFSEARRVLIWLGPSTADTEAAFKLINRVVRTYVHRHFWRLENVLLPESSPLAQNYFDFSPSESFTRLSKWDLSPLIRLLQLPWFTRLWVFQEVAFAKEISVICGEKAIPWWRLAQSVMYLHHKGVLLEYEENEKATIGVKAVAEMEKVRQNAKEQDMPRDLISVLLATSAAQCTDPRDKIYAVLGLVGDEGGGDQSNNRHPHIQVEVDYGAYAGHVYQNLAQKYITAKDLRILSCVSRRKRTALGEGVDLPSWVPDWTAIENDTPFIRYNLCTMFPGAQWLASKQQPDIIKSNILQLPCVEIDQVESVVPTTTFTKTPLVKEFLSPHDRISLLENAQWVRACRHLLAQLDFMSQQHRPSYQEASPEFLCFVLVAGLSSNGHPIRDYEELFHAQYMALLDRAEDDPFRLSLDDRKKEIIAAVEAPIYLWSSKRLFGITKSGRAVLVPPGTRQGDRIVLPAYSGVPIVLRRNNSGKRCEGTLLGEAFVPDVMSGEYVRVFKTKYLRMEESPSFAVYMIS</sequence>
<evidence type="ECO:0000259" key="1">
    <source>
        <dbReference type="Pfam" id="PF06985"/>
    </source>
</evidence>
<keyword evidence="3" id="KW-1185">Reference proteome</keyword>
<feature type="domain" description="Heterokaryon incompatibility" evidence="1">
    <location>
        <begin position="100"/>
        <end position="262"/>
    </location>
</feature>
<protein>
    <submittedName>
        <fullName evidence="2">HET-domain-containing protein</fullName>
    </submittedName>
</protein>
<evidence type="ECO:0000313" key="2">
    <source>
        <dbReference type="EMBL" id="KAK8856619.1"/>
    </source>
</evidence>
<proteinExistence type="predicted"/>
<name>A0ABR2I2J9_9PEZI</name>
<dbReference type="Proteomes" id="UP001390339">
    <property type="component" value="Unassembled WGS sequence"/>
</dbReference>
<dbReference type="EMBL" id="JAPCWZ010000007">
    <property type="protein sequence ID" value="KAK8856619.1"/>
    <property type="molecule type" value="Genomic_DNA"/>
</dbReference>
<dbReference type="PANTHER" id="PTHR24148">
    <property type="entry name" value="ANKYRIN REPEAT DOMAIN-CONTAINING PROTEIN 39 HOMOLOG-RELATED"/>
    <property type="match status" value="1"/>
</dbReference>
<reference evidence="2 3" key="1">
    <citation type="journal article" date="2024" name="IMA Fungus">
        <title>Apiospora arundinis, a panoply of carbohydrate-active enzymes and secondary metabolites.</title>
        <authorList>
            <person name="Sorensen T."/>
            <person name="Petersen C."/>
            <person name="Muurmann A.T."/>
            <person name="Christiansen J.V."/>
            <person name="Brundto M.L."/>
            <person name="Overgaard C.K."/>
            <person name="Boysen A.T."/>
            <person name="Wollenberg R.D."/>
            <person name="Larsen T.O."/>
            <person name="Sorensen J.L."/>
            <person name="Nielsen K.L."/>
            <person name="Sondergaard T.E."/>
        </authorList>
    </citation>
    <scope>NUCLEOTIDE SEQUENCE [LARGE SCALE GENOMIC DNA]</scope>
    <source>
        <strain evidence="2 3">AAU 773</strain>
    </source>
</reference>
<dbReference type="InterPro" id="IPR010730">
    <property type="entry name" value="HET"/>
</dbReference>
<accession>A0ABR2I2J9</accession>
<evidence type="ECO:0000313" key="3">
    <source>
        <dbReference type="Proteomes" id="UP001390339"/>
    </source>
</evidence>
<dbReference type="InterPro" id="IPR052895">
    <property type="entry name" value="HetReg/Transcr_Mod"/>
</dbReference>
<organism evidence="2 3">
    <name type="scientific">Apiospora arundinis</name>
    <dbReference type="NCBI Taxonomy" id="335852"/>
    <lineage>
        <taxon>Eukaryota</taxon>
        <taxon>Fungi</taxon>
        <taxon>Dikarya</taxon>
        <taxon>Ascomycota</taxon>
        <taxon>Pezizomycotina</taxon>
        <taxon>Sordariomycetes</taxon>
        <taxon>Xylariomycetidae</taxon>
        <taxon>Amphisphaeriales</taxon>
        <taxon>Apiosporaceae</taxon>
        <taxon>Apiospora</taxon>
    </lineage>
</organism>
<comment type="caution">
    <text evidence="2">The sequence shown here is derived from an EMBL/GenBank/DDBJ whole genome shotgun (WGS) entry which is preliminary data.</text>
</comment>
<dbReference type="Pfam" id="PF06985">
    <property type="entry name" value="HET"/>
    <property type="match status" value="1"/>
</dbReference>
<dbReference type="PANTHER" id="PTHR24148:SF64">
    <property type="entry name" value="HETEROKARYON INCOMPATIBILITY DOMAIN-CONTAINING PROTEIN"/>
    <property type="match status" value="1"/>
</dbReference>